<protein>
    <submittedName>
        <fullName evidence="1">Uncharacterized protein</fullName>
    </submittedName>
</protein>
<dbReference type="GO" id="GO:0003713">
    <property type="term" value="F:transcription coactivator activity"/>
    <property type="evidence" value="ECO:0007669"/>
    <property type="project" value="InterPro"/>
</dbReference>
<evidence type="ECO:0000313" key="1">
    <source>
        <dbReference type="EMBL" id="TMS38304.1"/>
    </source>
</evidence>
<evidence type="ECO:0000313" key="2">
    <source>
        <dbReference type="Proteomes" id="UP000298663"/>
    </source>
</evidence>
<organism evidence="1 2">
    <name type="scientific">Steinernema carpocapsae</name>
    <name type="common">Entomopathogenic nematode</name>
    <dbReference type="NCBI Taxonomy" id="34508"/>
    <lineage>
        <taxon>Eukaryota</taxon>
        <taxon>Metazoa</taxon>
        <taxon>Ecdysozoa</taxon>
        <taxon>Nematoda</taxon>
        <taxon>Chromadorea</taxon>
        <taxon>Rhabditida</taxon>
        <taxon>Tylenchina</taxon>
        <taxon>Panagrolaimomorpha</taxon>
        <taxon>Strongyloidoidea</taxon>
        <taxon>Steinernematidae</taxon>
        <taxon>Steinernema</taxon>
    </lineage>
</organism>
<accession>A0A4U8UYU8</accession>
<dbReference type="GO" id="GO:0005643">
    <property type="term" value="C:nuclear pore"/>
    <property type="evidence" value="ECO:0007669"/>
    <property type="project" value="InterPro"/>
</dbReference>
<comment type="caution">
    <text evidence="1">The sequence shown here is derived from an EMBL/GenBank/DDBJ whole genome shotgun (WGS) entry which is preliminary data.</text>
</comment>
<dbReference type="InterPro" id="IPR018783">
    <property type="entry name" value="TF_ENY2"/>
</dbReference>
<dbReference type="EMBL" id="AZBU02000001">
    <property type="protein sequence ID" value="TMS38304.1"/>
    <property type="molecule type" value="Genomic_DNA"/>
</dbReference>
<dbReference type="GO" id="GO:0006406">
    <property type="term" value="P:mRNA export from nucleus"/>
    <property type="evidence" value="ECO:0007669"/>
    <property type="project" value="InterPro"/>
</dbReference>
<dbReference type="AlphaFoldDB" id="A0A4U8UYU8"/>
<dbReference type="Proteomes" id="UP000298663">
    <property type="component" value="Unassembled WGS sequence"/>
</dbReference>
<gene>
    <name evidence="1" type="ORF">L596_005062</name>
</gene>
<dbReference type="GO" id="GO:0000124">
    <property type="term" value="C:SAGA complex"/>
    <property type="evidence" value="ECO:0007669"/>
    <property type="project" value="InterPro"/>
</dbReference>
<reference evidence="1 2" key="1">
    <citation type="journal article" date="2015" name="Genome Biol.">
        <title>Comparative genomics of Steinernema reveals deeply conserved gene regulatory networks.</title>
        <authorList>
            <person name="Dillman A.R."/>
            <person name="Macchietto M."/>
            <person name="Porter C.F."/>
            <person name="Rogers A."/>
            <person name="Williams B."/>
            <person name="Antoshechkin I."/>
            <person name="Lee M.M."/>
            <person name="Goodwin Z."/>
            <person name="Lu X."/>
            <person name="Lewis E.E."/>
            <person name="Goodrich-Blair H."/>
            <person name="Stock S.P."/>
            <person name="Adams B.J."/>
            <person name="Sternberg P.W."/>
            <person name="Mortazavi A."/>
        </authorList>
    </citation>
    <scope>NUCLEOTIDE SEQUENCE [LARGE SCALE GENOMIC DNA]</scope>
    <source>
        <strain evidence="1 2">ALL</strain>
    </source>
</reference>
<dbReference type="Pfam" id="PF10163">
    <property type="entry name" value="EnY2"/>
    <property type="match status" value="1"/>
</dbReference>
<reference evidence="1 2" key="2">
    <citation type="journal article" date="2019" name="G3 (Bethesda)">
        <title>Hybrid Assembly of the Genome of the Entomopathogenic Nematode Steinernema carpocapsae Identifies the X-Chromosome.</title>
        <authorList>
            <person name="Serra L."/>
            <person name="Macchietto M."/>
            <person name="Macias-Munoz A."/>
            <person name="McGill C.J."/>
            <person name="Rodriguez I.M."/>
            <person name="Rodriguez B."/>
            <person name="Murad R."/>
            <person name="Mortazavi A."/>
        </authorList>
    </citation>
    <scope>NUCLEOTIDE SEQUENCE [LARGE SCALE GENOMIC DNA]</scope>
    <source>
        <strain evidence="1 2">ALL</strain>
    </source>
</reference>
<name>A0A4U8UYU8_STECR</name>
<proteinExistence type="predicted"/>
<dbReference type="InterPro" id="IPR038212">
    <property type="entry name" value="TF_EnY2_sf"/>
</dbReference>
<sequence>MDDKHQLEFFQLQQKFIKSGNRDQFVKELRDHLESINYMKGMQEHLKNTVEKLGIQHITIENVVGSYIDDVLKHTPDKFMDEWGSVIEKMAVEHYKNGPLLR</sequence>
<dbReference type="Gene3D" id="1.10.246.140">
    <property type="match status" value="1"/>
</dbReference>
<keyword evidence="2" id="KW-1185">Reference proteome</keyword>